<keyword evidence="2 4" id="KW-0238">DNA-binding</keyword>
<dbReference type="InterPro" id="IPR001647">
    <property type="entry name" value="HTH_TetR"/>
</dbReference>
<feature type="DNA-binding region" description="H-T-H motif" evidence="4">
    <location>
        <begin position="49"/>
        <end position="68"/>
    </location>
</feature>
<dbReference type="RefSeq" id="WP_158284930.1">
    <property type="nucleotide sequence ID" value="NZ_QGTR01000002.1"/>
</dbReference>
<organism evidence="6 7">
    <name type="scientific">Hoeflea marina</name>
    <dbReference type="NCBI Taxonomy" id="274592"/>
    <lineage>
        <taxon>Bacteria</taxon>
        <taxon>Pseudomonadati</taxon>
        <taxon>Pseudomonadota</taxon>
        <taxon>Alphaproteobacteria</taxon>
        <taxon>Hyphomicrobiales</taxon>
        <taxon>Rhizobiaceae</taxon>
        <taxon>Hoeflea</taxon>
    </lineage>
</organism>
<sequence length="228" mass="25366">MNDKTDLPGCPGELLRQGRRVAGQDPVKRDQILDGAHRVFTRLGFDASSMNDITREANVSKGTIYVYFANKEELFETLMERERQRIFSDSEMALTGQGTIAERLMRYGTLIVRLVCSDVVIRAHRVILGVGERMPEMAARFYERGPQKGKQALALFMKAEVEAGNLVIDDVEFAAHQFSDLCMAAIFRPRLFGYMANEPTTAEIERSVGGAVAMFMAYYAPRPGAGAA</sequence>
<dbReference type="OrthoDB" id="9816431at2"/>
<accession>A0A317PPT7</accession>
<dbReference type="FunFam" id="1.10.10.60:FF:000141">
    <property type="entry name" value="TetR family transcriptional regulator"/>
    <property type="match status" value="1"/>
</dbReference>
<dbReference type="PANTHER" id="PTHR30055:SF146">
    <property type="entry name" value="HTH-TYPE TRANSCRIPTIONAL DUAL REGULATOR CECR"/>
    <property type="match status" value="1"/>
</dbReference>
<dbReference type="GO" id="GO:0003700">
    <property type="term" value="F:DNA-binding transcription factor activity"/>
    <property type="evidence" value="ECO:0007669"/>
    <property type="project" value="TreeGrafter"/>
</dbReference>
<dbReference type="SUPFAM" id="SSF46689">
    <property type="entry name" value="Homeodomain-like"/>
    <property type="match status" value="1"/>
</dbReference>
<dbReference type="Proteomes" id="UP000246352">
    <property type="component" value="Unassembled WGS sequence"/>
</dbReference>
<keyword evidence="3" id="KW-0804">Transcription</keyword>
<dbReference type="Pfam" id="PF00440">
    <property type="entry name" value="TetR_N"/>
    <property type="match status" value="1"/>
</dbReference>
<evidence type="ECO:0000313" key="7">
    <source>
        <dbReference type="Proteomes" id="UP000246352"/>
    </source>
</evidence>
<evidence type="ECO:0000313" key="6">
    <source>
        <dbReference type="EMBL" id="PWW02159.1"/>
    </source>
</evidence>
<dbReference type="InterPro" id="IPR050109">
    <property type="entry name" value="HTH-type_TetR-like_transc_reg"/>
</dbReference>
<dbReference type="InterPro" id="IPR009057">
    <property type="entry name" value="Homeodomain-like_sf"/>
</dbReference>
<evidence type="ECO:0000256" key="4">
    <source>
        <dbReference type="PROSITE-ProRule" id="PRU00335"/>
    </source>
</evidence>
<reference evidence="6 7" key="1">
    <citation type="submission" date="2018-05" db="EMBL/GenBank/DDBJ databases">
        <title>Genomic Encyclopedia of Type Strains, Phase IV (KMG-IV): sequencing the most valuable type-strain genomes for metagenomic binning, comparative biology and taxonomic classification.</title>
        <authorList>
            <person name="Goeker M."/>
        </authorList>
    </citation>
    <scope>NUCLEOTIDE SEQUENCE [LARGE SCALE GENOMIC DNA]</scope>
    <source>
        <strain evidence="6 7">DSM 16791</strain>
    </source>
</reference>
<keyword evidence="1" id="KW-0805">Transcription regulation</keyword>
<keyword evidence="7" id="KW-1185">Reference proteome</keyword>
<dbReference type="PANTHER" id="PTHR30055">
    <property type="entry name" value="HTH-TYPE TRANSCRIPTIONAL REGULATOR RUTR"/>
    <property type="match status" value="1"/>
</dbReference>
<evidence type="ECO:0000256" key="2">
    <source>
        <dbReference type="ARBA" id="ARBA00023125"/>
    </source>
</evidence>
<name>A0A317PPT7_9HYPH</name>
<proteinExistence type="predicted"/>
<protein>
    <submittedName>
        <fullName evidence="6">TetR family transcriptional regulator</fullName>
    </submittedName>
</protein>
<evidence type="ECO:0000256" key="3">
    <source>
        <dbReference type="ARBA" id="ARBA00023163"/>
    </source>
</evidence>
<comment type="caution">
    <text evidence="6">The sequence shown here is derived from an EMBL/GenBank/DDBJ whole genome shotgun (WGS) entry which is preliminary data.</text>
</comment>
<dbReference type="Pfam" id="PF14246">
    <property type="entry name" value="TetR_C_7"/>
    <property type="match status" value="1"/>
</dbReference>
<dbReference type="InterPro" id="IPR023772">
    <property type="entry name" value="DNA-bd_HTH_TetR-type_CS"/>
</dbReference>
<feature type="domain" description="HTH tetR-type" evidence="5">
    <location>
        <begin position="26"/>
        <end position="86"/>
    </location>
</feature>
<dbReference type="AlphaFoldDB" id="A0A317PPT7"/>
<dbReference type="PROSITE" id="PS01081">
    <property type="entry name" value="HTH_TETR_1"/>
    <property type="match status" value="1"/>
</dbReference>
<evidence type="ECO:0000259" key="5">
    <source>
        <dbReference type="PROSITE" id="PS50977"/>
    </source>
</evidence>
<dbReference type="Gene3D" id="1.10.10.60">
    <property type="entry name" value="Homeodomain-like"/>
    <property type="match status" value="1"/>
</dbReference>
<dbReference type="EMBL" id="QGTR01000002">
    <property type="protein sequence ID" value="PWW02159.1"/>
    <property type="molecule type" value="Genomic_DNA"/>
</dbReference>
<dbReference type="GO" id="GO:0000976">
    <property type="term" value="F:transcription cis-regulatory region binding"/>
    <property type="evidence" value="ECO:0007669"/>
    <property type="project" value="TreeGrafter"/>
</dbReference>
<dbReference type="InterPro" id="IPR039536">
    <property type="entry name" value="TetR_C_Proteobacteria"/>
</dbReference>
<dbReference type="Gene3D" id="1.10.357.10">
    <property type="entry name" value="Tetracycline Repressor, domain 2"/>
    <property type="match status" value="1"/>
</dbReference>
<dbReference type="PROSITE" id="PS50977">
    <property type="entry name" value="HTH_TETR_2"/>
    <property type="match status" value="1"/>
</dbReference>
<evidence type="ECO:0000256" key="1">
    <source>
        <dbReference type="ARBA" id="ARBA00023015"/>
    </source>
</evidence>
<gene>
    <name evidence="6" type="ORF">DFR52_102827</name>
</gene>
<dbReference type="PRINTS" id="PR00455">
    <property type="entry name" value="HTHTETR"/>
</dbReference>